<keyword evidence="8" id="KW-0966">Cell projection</keyword>
<feature type="domain" description="Type II secretion system protein GspF" evidence="7">
    <location>
        <begin position="159"/>
        <end position="284"/>
    </location>
</feature>
<keyword evidence="2" id="KW-1003">Cell membrane</keyword>
<keyword evidence="5 6" id="KW-0472">Membrane</keyword>
<evidence type="ECO:0000256" key="2">
    <source>
        <dbReference type="ARBA" id="ARBA00022475"/>
    </source>
</evidence>
<keyword evidence="3 6" id="KW-0812">Transmembrane</keyword>
<evidence type="ECO:0000256" key="1">
    <source>
        <dbReference type="ARBA" id="ARBA00004651"/>
    </source>
</evidence>
<feature type="transmembrane region" description="Helical" evidence="6">
    <location>
        <begin position="270"/>
        <end position="291"/>
    </location>
</feature>
<keyword evidence="4 6" id="KW-1133">Transmembrane helix</keyword>
<dbReference type="STRING" id="1457250.GCA_000755225_02622"/>
<feature type="transmembrane region" description="Helical" evidence="6">
    <location>
        <begin position="581"/>
        <end position="602"/>
    </location>
</feature>
<feature type="transmembrane region" description="Helical" evidence="6">
    <location>
        <begin position="433"/>
        <end position="456"/>
    </location>
</feature>
<evidence type="ECO:0000256" key="5">
    <source>
        <dbReference type="ARBA" id="ARBA00023136"/>
    </source>
</evidence>
<feature type="transmembrane region" description="Helical" evidence="6">
    <location>
        <begin position="297"/>
        <end position="317"/>
    </location>
</feature>
<dbReference type="GO" id="GO:0005886">
    <property type="term" value="C:plasma membrane"/>
    <property type="evidence" value="ECO:0007669"/>
    <property type="project" value="UniProtKB-SubCell"/>
</dbReference>
<keyword evidence="8" id="KW-0282">Flagellum</keyword>
<dbReference type="KEGG" id="hsn:DV733_01630"/>
<dbReference type="InterPro" id="IPR018076">
    <property type="entry name" value="T2SS_GspF_dom"/>
</dbReference>
<dbReference type="InterPro" id="IPR056569">
    <property type="entry name" value="ArlJ-like"/>
</dbReference>
<feature type="transmembrane region" description="Helical" evidence="6">
    <location>
        <begin position="636"/>
        <end position="654"/>
    </location>
</feature>
<dbReference type="Pfam" id="PF00482">
    <property type="entry name" value="T2SSF"/>
    <property type="match status" value="2"/>
</dbReference>
<reference evidence="8 9" key="1">
    <citation type="journal article" date="2019" name="Nat. Commun.">
        <title>A new type of DNA phosphorothioation-based antiviral system in archaea.</title>
        <authorList>
            <person name="Xiong L."/>
            <person name="Liu S."/>
            <person name="Chen S."/>
            <person name="Xiao Y."/>
            <person name="Zhu B."/>
            <person name="Gao Y."/>
            <person name="Zhang Y."/>
            <person name="Chen B."/>
            <person name="Luo J."/>
            <person name="Deng Z."/>
            <person name="Chen X."/>
            <person name="Wang L."/>
            <person name="Chen S."/>
        </authorList>
    </citation>
    <scope>NUCLEOTIDE SEQUENCE [LARGE SCALE GENOMIC DNA]</scope>
    <source>
        <strain evidence="8 9">CBA1105</strain>
    </source>
</reference>
<evidence type="ECO:0000256" key="6">
    <source>
        <dbReference type="SAM" id="Phobius"/>
    </source>
</evidence>
<organism evidence="8 9">
    <name type="scientific">Halapricum salinum</name>
    <dbReference type="NCBI Taxonomy" id="1457250"/>
    <lineage>
        <taxon>Archaea</taxon>
        <taxon>Methanobacteriati</taxon>
        <taxon>Methanobacteriota</taxon>
        <taxon>Stenosarchaea group</taxon>
        <taxon>Halobacteria</taxon>
        <taxon>Halobacteriales</taxon>
        <taxon>Haloarculaceae</taxon>
        <taxon>Halapricum</taxon>
    </lineage>
</organism>
<name>A0A4D6HA24_9EURY</name>
<feature type="transmembrane region" description="Helical" evidence="6">
    <location>
        <begin position="112"/>
        <end position="139"/>
    </location>
</feature>
<dbReference type="OrthoDB" id="200343at2157"/>
<evidence type="ECO:0000313" key="8">
    <source>
        <dbReference type="EMBL" id="QCC49998.1"/>
    </source>
</evidence>
<dbReference type="EMBL" id="CP031310">
    <property type="protein sequence ID" value="QCC49998.1"/>
    <property type="molecule type" value="Genomic_DNA"/>
</dbReference>
<gene>
    <name evidence="8" type="ORF">DV733_01630</name>
</gene>
<feature type="transmembrane region" description="Helical" evidence="6">
    <location>
        <begin position="666"/>
        <end position="683"/>
    </location>
</feature>
<evidence type="ECO:0000313" key="9">
    <source>
        <dbReference type="Proteomes" id="UP000296706"/>
    </source>
</evidence>
<dbReference type="Proteomes" id="UP000296706">
    <property type="component" value="Chromosome"/>
</dbReference>
<sequence length="723" mass="79640">MSLDTRSPEASLGGTGTLGDTFYPLFQWLFDDEGDFVSSVETKLAEARMADNVEMFLSRALAVGTIAGVALWLVGTLVGYMLVTVFLPDDFLILGIDFGQYNALVNAIKLPVMILVSGLFFGSIGFAIGFGSLVSIPYFRSSARKREINVLLSDSISFMYALSVGGLNQLEILHAMGKAEDTYGEVAKEFQSIVLETEYFDTDYRTAVRNQALQTPSDELSQFLTDMLSIINSGGDMTSFLEDQKNKHMRTAKQEQQKLLETLELFGEMYMTLSLFPLLLIIILVIMNMMGNASSTLMYGTVYGLIPLVSVGFLVLVSTVTQDTIGDGYLQPDRDEDDRVESSGGIFQLGLIESFTGEYSVFDRIKNKEGSYQVMEIVREPHIFFRDNPTYVLAVTVPLSLLALGISLFAGWAPMPLPFDSFIWGEKGFAKNPVQATFFWVYVPMYINFIPLAIFYEWNQRYRKSVIGNLSENLRKLASANDTGMTLLESIQVVADTSSGRLAEELETIHAKTNYGTSLKHSLREFNNKFHVPRMARTVKLISEAQEASSQIQDVLSTAAQSSENQDDIDRERKSRTRMQVVIIIMTYLTLLGVIALLKLQFLDTMQGLGEATQGASGDAPSGASFSGDLGPLSMLFFHAVTLQAILSSFIAGYIRDVNLISGVKFAVILSTIALVVWIAVGGGNTGGGGNETEAALLLLLVGPTAGTRARIRERLVQWRNRV</sequence>
<dbReference type="Gene3D" id="1.20.81.30">
    <property type="entry name" value="Type II secretion system (T2SS), domain F"/>
    <property type="match status" value="1"/>
</dbReference>
<accession>A0A4D6HA24</accession>
<proteinExistence type="predicted"/>
<keyword evidence="8" id="KW-0969">Cilium</keyword>
<feature type="transmembrane region" description="Helical" evidence="6">
    <location>
        <begin position="56"/>
        <end position="82"/>
    </location>
</feature>
<dbReference type="AlphaFoldDB" id="A0A4D6HA24"/>
<dbReference type="PANTHER" id="PTHR35402:SF1">
    <property type="entry name" value="TYPE II SECRETION SYSTEM PROTEIN GSPF DOMAIN-CONTAINING PROTEIN"/>
    <property type="match status" value="1"/>
</dbReference>
<evidence type="ECO:0000256" key="4">
    <source>
        <dbReference type="ARBA" id="ARBA00022989"/>
    </source>
</evidence>
<feature type="transmembrane region" description="Helical" evidence="6">
    <location>
        <begin position="391"/>
        <end position="413"/>
    </location>
</feature>
<protein>
    <submittedName>
        <fullName evidence="8">Flagella assembly protein j</fullName>
    </submittedName>
</protein>
<evidence type="ECO:0000259" key="7">
    <source>
        <dbReference type="Pfam" id="PF00482"/>
    </source>
</evidence>
<comment type="subcellular location">
    <subcellularLocation>
        <location evidence="1">Cell membrane</location>
        <topology evidence="1">Multi-pass membrane protein</topology>
    </subcellularLocation>
</comment>
<feature type="domain" description="Type II secretion system protein GspF" evidence="7">
    <location>
        <begin position="474"/>
        <end position="597"/>
    </location>
</feature>
<evidence type="ECO:0000256" key="3">
    <source>
        <dbReference type="ARBA" id="ARBA00022692"/>
    </source>
</evidence>
<dbReference type="PANTHER" id="PTHR35402">
    <property type="entry name" value="INTEGRAL MEMBRANE PROTEIN-RELATED"/>
    <property type="match status" value="1"/>
</dbReference>
<keyword evidence="9" id="KW-1185">Reference proteome</keyword>
<dbReference type="InterPro" id="IPR042094">
    <property type="entry name" value="T2SS_GspF_sf"/>
</dbReference>